<dbReference type="AlphaFoldDB" id="A0A840MR58"/>
<accession>A0A840MR58</accession>
<reference evidence="1 2" key="1">
    <citation type="submission" date="2020-08" db="EMBL/GenBank/DDBJ databases">
        <title>Genomic Encyclopedia of Type Strains, Phase IV (KMG-IV): sequencing the most valuable type-strain genomes for metagenomic binning, comparative biology and taxonomic classification.</title>
        <authorList>
            <person name="Goeker M."/>
        </authorList>
    </citation>
    <scope>NUCLEOTIDE SEQUENCE [LARGE SCALE GENOMIC DNA]</scope>
    <source>
        <strain evidence="1 2">DSM 27165</strain>
    </source>
</reference>
<evidence type="ECO:0000313" key="1">
    <source>
        <dbReference type="EMBL" id="MBB5019587.1"/>
    </source>
</evidence>
<comment type="caution">
    <text evidence="1">The sequence shown here is derived from an EMBL/GenBank/DDBJ whole genome shotgun (WGS) entry which is preliminary data.</text>
</comment>
<sequence>MLDFNTEIICHFSKNTNNTLFNNNYQHRKSRLVESGESNKTHTMPYSYILKYLIKIITYIKIHTGTSLIKPLKSVNDL</sequence>
<evidence type="ECO:0000313" key="2">
    <source>
        <dbReference type="Proteomes" id="UP000575898"/>
    </source>
</evidence>
<name>A0A840MR58_9PROT</name>
<gene>
    <name evidence="1" type="ORF">HNQ59_002889</name>
</gene>
<proteinExistence type="predicted"/>
<keyword evidence="2" id="KW-1185">Reference proteome</keyword>
<protein>
    <submittedName>
        <fullName evidence="1">Uncharacterized protein</fullName>
    </submittedName>
</protein>
<organism evidence="1 2">
    <name type="scientific">Chitinivorax tropicus</name>
    <dbReference type="NCBI Taxonomy" id="714531"/>
    <lineage>
        <taxon>Bacteria</taxon>
        <taxon>Pseudomonadati</taxon>
        <taxon>Pseudomonadota</taxon>
        <taxon>Betaproteobacteria</taxon>
        <taxon>Chitinivorax</taxon>
    </lineage>
</organism>
<dbReference type="Proteomes" id="UP000575898">
    <property type="component" value="Unassembled WGS sequence"/>
</dbReference>
<dbReference type="EMBL" id="JACHHY010000018">
    <property type="protein sequence ID" value="MBB5019587.1"/>
    <property type="molecule type" value="Genomic_DNA"/>
</dbReference>